<accession>A0A382L8T5</accession>
<sequence length="404" mass="47343">MKKGEKDWDYQFVSDCEVVNVFIPKNTHLSGHEELKQKLQMLQQVECDNHLTSSIVNLYNTSSIEWIEHVRKMGHKYVAFWFDGCWPKTDGLEKKILNYIKRLEKKDWITAVHPKFLDSLMLLNIDEFIAWPAKAPNFQDYEFWAENWIGDCTVELSLTIQRNIVVGAPQTDPQNFLNGLMGKKYTDHTIARGARVIIKRKNIPSSPVYFVNTEPSSPKVAQYIKNTVFKQYVGATAGFKLLYYAYTYGLDIDSTKFVWYDFDAHSVRFKRLMVEKWDGNDYPAFVKQWCEDNPDANTQLLRFVGKQWLNIVEQFGGMDNWLDFWVQVKLCKHEFIEVDLVQNHDKITELLDNNSSTFFWASNIYSYVLLKVMSEPFTLENSFANLITRLQQINKCWFSGTDPN</sequence>
<proteinExistence type="predicted"/>
<dbReference type="EMBL" id="UINC01085138">
    <property type="protein sequence ID" value="SVC32393.1"/>
    <property type="molecule type" value="Genomic_DNA"/>
</dbReference>
<reference evidence="1" key="1">
    <citation type="submission" date="2018-05" db="EMBL/GenBank/DDBJ databases">
        <authorList>
            <person name="Lanie J.A."/>
            <person name="Ng W.-L."/>
            <person name="Kazmierczak K.M."/>
            <person name="Andrzejewski T.M."/>
            <person name="Davidsen T.M."/>
            <person name="Wayne K.J."/>
            <person name="Tettelin H."/>
            <person name="Glass J.I."/>
            <person name="Rusch D."/>
            <person name="Podicherti R."/>
            <person name="Tsui H.-C.T."/>
            <person name="Winkler M.E."/>
        </authorList>
    </citation>
    <scope>NUCLEOTIDE SEQUENCE</scope>
</reference>
<feature type="non-terminal residue" evidence="1">
    <location>
        <position position="404"/>
    </location>
</feature>
<organism evidence="1">
    <name type="scientific">marine metagenome</name>
    <dbReference type="NCBI Taxonomy" id="408172"/>
    <lineage>
        <taxon>unclassified sequences</taxon>
        <taxon>metagenomes</taxon>
        <taxon>ecological metagenomes</taxon>
    </lineage>
</organism>
<evidence type="ECO:0000313" key="1">
    <source>
        <dbReference type="EMBL" id="SVC32393.1"/>
    </source>
</evidence>
<gene>
    <name evidence="1" type="ORF">METZ01_LOCUS285247</name>
</gene>
<name>A0A382L8T5_9ZZZZ</name>
<dbReference type="AlphaFoldDB" id="A0A382L8T5"/>
<protein>
    <submittedName>
        <fullName evidence="1">Uncharacterized protein</fullName>
    </submittedName>
</protein>